<sequence length="122" mass="13693">MFCVCVDLVCVPNGGSVSGEGESLFEARVALPSLSYVLFSHKLRWRKNTHKSKQTLTTHTPLERENPLKTITTVIAITFLSLSKNLSPSPIFTVHVYLFFAFLLIVIFVFNHSWQLHSTGSP</sequence>
<evidence type="ECO:0000313" key="2">
    <source>
        <dbReference type="EMBL" id="KAK7305032.1"/>
    </source>
</evidence>
<proteinExistence type="predicted"/>
<evidence type="ECO:0000256" key="1">
    <source>
        <dbReference type="SAM" id="Phobius"/>
    </source>
</evidence>
<organism evidence="2 3">
    <name type="scientific">Canavalia gladiata</name>
    <name type="common">Sword bean</name>
    <name type="synonym">Dolichos gladiatus</name>
    <dbReference type="NCBI Taxonomy" id="3824"/>
    <lineage>
        <taxon>Eukaryota</taxon>
        <taxon>Viridiplantae</taxon>
        <taxon>Streptophyta</taxon>
        <taxon>Embryophyta</taxon>
        <taxon>Tracheophyta</taxon>
        <taxon>Spermatophyta</taxon>
        <taxon>Magnoliopsida</taxon>
        <taxon>eudicotyledons</taxon>
        <taxon>Gunneridae</taxon>
        <taxon>Pentapetalae</taxon>
        <taxon>rosids</taxon>
        <taxon>fabids</taxon>
        <taxon>Fabales</taxon>
        <taxon>Fabaceae</taxon>
        <taxon>Papilionoideae</taxon>
        <taxon>50 kb inversion clade</taxon>
        <taxon>NPAAA clade</taxon>
        <taxon>indigoferoid/millettioid clade</taxon>
        <taxon>Phaseoleae</taxon>
        <taxon>Canavalia</taxon>
    </lineage>
</organism>
<reference evidence="2 3" key="1">
    <citation type="submission" date="2024-01" db="EMBL/GenBank/DDBJ databases">
        <title>The genomes of 5 underutilized Papilionoideae crops provide insights into root nodulation and disease resistanc.</title>
        <authorList>
            <person name="Jiang F."/>
        </authorList>
    </citation>
    <scope>NUCLEOTIDE SEQUENCE [LARGE SCALE GENOMIC DNA]</scope>
    <source>
        <strain evidence="2">LVBAO_FW01</strain>
        <tissue evidence="2">Leaves</tissue>
    </source>
</reference>
<keyword evidence="3" id="KW-1185">Reference proteome</keyword>
<protein>
    <submittedName>
        <fullName evidence="2">Uncharacterized protein</fullName>
    </submittedName>
</protein>
<accession>A0AAN9JW65</accession>
<keyword evidence="1" id="KW-1133">Transmembrane helix</keyword>
<evidence type="ECO:0000313" key="3">
    <source>
        <dbReference type="Proteomes" id="UP001367508"/>
    </source>
</evidence>
<comment type="caution">
    <text evidence="2">The sequence shown here is derived from an EMBL/GenBank/DDBJ whole genome shotgun (WGS) entry which is preliminary data.</text>
</comment>
<dbReference type="AlphaFoldDB" id="A0AAN9JW65"/>
<gene>
    <name evidence="2" type="ORF">VNO77_42931</name>
</gene>
<feature type="transmembrane region" description="Helical" evidence="1">
    <location>
        <begin position="91"/>
        <end position="110"/>
    </location>
</feature>
<keyword evidence="1" id="KW-0812">Transmembrane</keyword>
<dbReference type="EMBL" id="JAYMYQ010000011">
    <property type="protein sequence ID" value="KAK7305032.1"/>
    <property type="molecule type" value="Genomic_DNA"/>
</dbReference>
<keyword evidence="1" id="KW-0472">Membrane</keyword>
<name>A0AAN9JW65_CANGL</name>
<dbReference type="Proteomes" id="UP001367508">
    <property type="component" value="Unassembled WGS sequence"/>
</dbReference>